<dbReference type="Proteomes" id="UP000214603">
    <property type="component" value="Unassembled WGS sequence"/>
</dbReference>
<accession>A0A225M6S9</accession>
<dbReference type="AlphaFoldDB" id="A0A225M6S9"/>
<proteinExistence type="predicted"/>
<evidence type="ECO:0008006" key="3">
    <source>
        <dbReference type="Google" id="ProtNLM"/>
    </source>
</evidence>
<keyword evidence="2" id="KW-1185">Reference proteome</keyword>
<dbReference type="EMBL" id="NJIH01000010">
    <property type="protein sequence ID" value="OWT56826.1"/>
    <property type="molecule type" value="Genomic_DNA"/>
</dbReference>
<protein>
    <recommendedName>
        <fullName evidence="3">Monooxygenase</fullName>
    </recommendedName>
</protein>
<organism evidence="1 2">
    <name type="scientific">Candidimonas nitroreducens</name>
    <dbReference type="NCBI Taxonomy" id="683354"/>
    <lineage>
        <taxon>Bacteria</taxon>
        <taxon>Pseudomonadati</taxon>
        <taxon>Pseudomonadota</taxon>
        <taxon>Betaproteobacteria</taxon>
        <taxon>Burkholderiales</taxon>
        <taxon>Alcaligenaceae</taxon>
        <taxon>Candidimonas</taxon>
    </lineage>
</organism>
<dbReference type="InterPro" id="IPR011008">
    <property type="entry name" value="Dimeric_a/b-barrel"/>
</dbReference>
<sequence>MYITYVTFNLRGIDEKAYVESVNSLAPEYARVPGLISKVWMKRPESGVYGGVYCWASKQDFETYSKSELCALVENHPNLANFKTTAYENLPEGTSVTAEGFASSSQIGRRACSADEAVSRRLGIT</sequence>
<name>A0A225M6S9_9BURK</name>
<evidence type="ECO:0000313" key="2">
    <source>
        <dbReference type="Proteomes" id="UP000214603"/>
    </source>
</evidence>
<dbReference type="SUPFAM" id="SSF54909">
    <property type="entry name" value="Dimeric alpha+beta barrel"/>
    <property type="match status" value="1"/>
</dbReference>
<dbReference type="OrthoDB" id="3871007at2"/>
<dbReference type="InterPro" id="IPR014910">
    <property type="entry name" value="YdhR"/>
</dbReference>
<dbReference type="RefSeq" id="WP_088604833.1">
    <property type="nucleotide sequence ID" value="NZ_NJIH01000010.1"/>
</dbReference>
<comment type="caution">
    <text evidence="1">The sequence shown here is derived from an EMBL/GenBank/DDBJ whole genome shotgun (WGS) entry which is preliminary data.</text>
</comment>
<reference evidence="2" key="1">
    <citation type="submission" date="2017-06" db="EMBL/GenBank/DDBJ databases">
        <title>Herbaspirillum phytohormonus sp. nov., isolated from the root nodule of Robinia pseudoacacia in lead-zinc mine.</title>
        <authorList>
            <person name="Fan M."/>
            <person name="Lin Y."/>
        </authorList>
    </citation>
    <scope>NUCLEOTIDE SEQUENCE [LARGE SCALE GENOMIC DNA]</scope>
    <source>
        <strain evidence="2">SC-089</strain>
    </source>
</reference>
<evidence type="ECO:0000313" key="1">
    <source>
        <dbReference type="EMBL" id="OWT56826.1"/>
    </source>
</evidence>
<dbReference type="Gene3D" id="3.30.70.100">
    <property type="match status" value="1"/>
</dbReference>
<dbReference type="Pfam" id="PF08803">
    <property type="entry name" value="ydhR"/>
    <property type="match status" value="1"/>
</dbReference>
<gene>
    <name evidence="1" type="ORF">CEY11_18265</name>
</gene>